<dbReference type="Pfam" id="PF04970">
    <property type="entry name" value="LRAT"/>
    <property type="match status" value="1"/>
</dbReference>
<gene>
    <name evidence="2" type="ORF">M0R45_038446</name>
</gene>
<evidence type="ECO:0000313" key="2">
    <source>
        <dbReference type="EMBL" id="KAK9914684.1"/>
    </source>
</evidence>
<keyword evidence="3" id="KW-1185">Reference proteome</keyword>
<name>A0AAW1W512_RUBAR</name>
<sequence>MEIDRKSLTPGDHILTYRKLHSYSHHGIFIGEDRVIHYHKTKEAGRSRTTKPCRNCGVDSNHLRGSCQNLRRLLPQSSHRSQTPPFLNNGVKYHDFLITRPGTCTAPPHL</sequence>
<feature type="domain" description="LRAT" evidence="1">
    <location>
        <begin position="8"/>
        <end position="51"/>
    </location>
</feature>
<dbReference type="EMBL" id="JBEDUW010000007">
    <property type="protein sequence ID" value="KAK9914684.1"/>
    <property type="molecule type" value="Genomic_DNA"/>
</dbReference>
<dbReference type="InterPro" id="IPR007053">
    <property type="entry name" value="LRAT_dom"/>
</dbReference>
<reference evidence="2 3" key="1">
    <citation type="journal article" date="2023" name="G3 (Bethesda)">
        <title>A chromosome-length genome assembly and annotation of blackberry (Rubus argutus, cv. 'Hillquist').</title>
        <authorList>
            <person name="Bruna T."/>
            <person name="Aryal R."/>
            <person name="Dudchenko O."/>
            <person name="Sargent D.J."/>
            <person name="Mead D."/>
            <person name="Buti M."/>
            <person name="Cavallini A."/>
            <person name="Hytonen T."/>
            <person name="Andres J."/>
            <person name="Pham M."/>
            <person name="Weisz D."/>
            <person name="Mascagni F."/>
            <person name="Usai G."/>
            <person name="Natali L."/>
            <person name="Bassil N."/>
            <person name="Fernandez G.E."/>
            <person name="Lomsadze A."/>
            <person name="Armour M."/>
            <person name="Olukolu B."/>
            <person name="Poorten T."/>
            <person name="Britton C."/>
            <person name="Davik J."/>
            <person name="Ashrafi H."/>
            <person name="Aiden E.L."/>
            <person name="Borodovsky M."/>
            <person name="Worthington M."/>
        </authorList>
    </citation>
    <scope>NUCLEOTIDE SEQUENCE [LARGE SCALE GENOMIC DNA]</scope>
    <source>
        <strain evidence="2">PI 553951</strain>
    </source>
</reference>
<comment type="caution">
    <text evidence="2">The sequence shown here is derived from an EMBL/GenBank/DDBJ whole genome shotgun (WGS) entry which is preliminary data.</text>
</comment>
<organism evidence="2 3">
    <name type="scientific">Rubus argutus</name>
    <name type="common">Southern blackberry</name>
    <dbReference type="NCBI Taxonomy" id="59490"/>
    <lineage>
        <taxon>Eukaryota</taxon>
        <taxon>Viridiplantae</taxon>
        <taxon>Streptophyta</taxon>
        <taxon>Embryophyta</taxon>
        <taxon>Tracheophyta</taxon>
        <taxon>Spermatophyta</taxon>
        <taxon>Magnoliopsida</taxon>
        <taxon>eudicotyledons</taxon>
        <taxon>Gunneridae</taxon>
        <taxon>Pentapetalae</taxon>
        <taxon>rosids</taxon>
        <taxon>fabids</taxon>
        <taxon>Rosales</taxon>
        <taxon>Rosaceae</taxon>
        <taxon>Rosoideae</taxon>
        <taxon>Rosoideae incertae sedis</taxon>
        <taxon>Rubus</taxon>
    </lineage>
</organism>
<dbReference type="PANTHER" id="PTHR46137:SF3">
    <property type="entry name" value="OS05G0310600 PROTEIN"/>
    <property type="match status" value="1"/>
</dbReference>
<dbReference type="PANTHER" id="PTHR46137">
    <property type="entry name" value="OS05G0310600 PROTEIN"/>
    <property type="match status" value="1"/>
</dbReference>
<evidence type="ECO:0000313" key="3">
    <source>
        <dbReference type="Proteomes" id="UP001457282"/>
    </source>
</evidence>
<proteinExistence type="predicted"/>
<dbReference type="AlphaFoldDB" id="A0AAW1W512"/>
<dbReference type="Gene3D" id="3.90.1720.10">
    <property type="entry name" value="endopeptidase domain like (from Nostoc punctiforme)"/>
    <property type="match status" value="1"/>
</dbReference>
<evidence type="ECO:0000259" key="1">
    <source>
        <dbReference type="Pfam" id="PF04970"/>
    </source>
</evidence>
<protein>
    <recommendedName>
        <fullName evidence="1">LRAT domain-containing protein</fullName>
    </recommendedName>
</protein>
<dbReference type="Proteomes" id="UP001457282">
    <property type="component" value="Unassembled WGS sequence"/>
</dbReference>
<accession>A0AAW1W512</accession>